<protein>
    <recommendedName>
        <fullName evidence="2">T6SS Phospholipase effector Tle1-like catalytic domain-containing protein</fullName>
    </recommendedName>
</protein>
<evidence type="ECO:0000259" key="2">
    <source>
        <dbReference type="Pfam" id="PF09994"/>
    </source>
</evidence>
<dbReference type="EnsemblFungi" id="EJT82561">
    <property type="protein sequence ID" value="EJT82561"/>
    <property type="gene ID" value="GGTG_02534"/>
</dbReference>
<reference evidence="4" key="4">
    <citation type="journal article" date="2015" name="G3 (Bethesda)">
        <title>Genome sequences of three phytopathogenic species of the Magnaporthaceae family of fungi.</title>
        <authorList>
            <person name="Okagaki L.H."/>
            <person name="Nunes C.C."/>
            <person name="Sailsbery J."/>
            <person name="Clay B."/>
            <person name="Brown D."/>
            <person name="John T."/>
            <person name="Oh Y."/>
            <person name="Young N."/>
            <person name="Fitzgerald M."/>
            <person name="Haas B.J."/>
            <person name="Zeng Q."/>
            <person name="Young S."/>
            <person name="Adiconis X."/>
            <person name="Fan L."/>
            <person name="Levin J.Z."/>
            <person name="Mitchell T.K."/>
            <person name="Okubara P.A."/>
            <person name="Farman M.L."/>
            <person name="Kohn L.M."/>
            <person name="Birren B."/>
            <person name="Ma L.-J."/>
            <person name="Dean R.A."/>
        </authorList>
    </citation>
    <scope>NUCLEOTIDE SEQUENCE</scope>
    <source>
        <strain evidence="4">R3-111a-1</strain>
    </source>
</reference>
<dbReference type="InterPro" id="IPR018712">
    <property type="entry name" value="Tle1-like_cat"/>
</dbReference>
<evidence type="ECO:0000313" key="3">
    <source>
        <dbReference type="EMBL" id="EJT82561.1"/>
    </source>
</evidence>
<dbReference type="HOGENOM" id="CLU_005049_0_1_1"/>
<dbReference type="eggNOG" id="ENOG502QPR9">
    <property type="taxonomic scope" value="Eukaryota"/>
</dbReference>
<feature type="compositionally biased region" description="Acidic residues" evidence="1">
    <location>
        <begin position="425"/>
        <end position="434"/>
    </location>
</feature>
<gene>
    <name evidence="4" type="primary">20342992</name>
    <name evidence="3" type="ORF">GGTG_02534</name>
</gene>
<dbReference type="OrthoDB" id="3162439at2759"/>
<dbReference type="PANTHER" id="PTHR33840">
    <property type="match status" value="1"/>
</dbReference>
<dbReference type="PANTHER" id="PTHR33840:SF2">
    <property type="entry name" value="TLE1 PHOSPHOLIPASE DOMAIN-CONTAINING PROTEIN"/>
    <property type="match status" value="1"/>
</dbReference>
<reference evidence="4" key="5">
    <citation type="submission" date="2018-04" db="UniProtKB">
        <authorList>
            <consortium name="EnsemblFungi"/>
        </authorList>
    </citation>
    <scope>IDENTIFICATION</scope>
    <source>
        <strain evidence="4">R3-111a-1</strain>
    </source>
</reference>
<dbReference type="Pfam" id="PF09994">
    <property type="entry name" value="T6SS_Tle1-like_cat"/>
    <property type="match status" value="1"/>
</dbReference>
<feature type="compositionally biased region" description="Low complexity" evidence="1">
    <location>
        <begin position="745"/>
        <end position="764"/>
    </location>
</feature>
<feature type="region of interest" description="Disordered" evidence="1">
    <location>
        <begin position="287"/>
        <end position="457"/>
    </location>
</feature>
<feature type="compositionally biased region" description="Polar residues" evidence="1">
    <location>
        <begin position="549"/>
        <end position="558"/>
    </location>
</feature>
<feature type="compositionally biased region" description="Acidic residues" evidence="1">
    <location>
        <begin position="444"/>
        <end position="457"/>
    </location>
</feature>
<dbReference type="RefSeq" id="XP_009218570.1">
    <property type="nucleotide sequence ID" value="XM_009220306.1"/>
</dbReference>
<dbReference type="AlphaFoldDB" id="J3NMM8"/>
<organism evidence="3">
    <name type="scientific">Gaeumannomyces tritici (strain R3-111a-1)</name>
    <name type="common">Wheat and barley take-all root rot fungus</name>
    <name type="synonym">Gaeumannomyces graminis var. tritici</name>
    <dbReference type="NCBI Taxonomy" id="644352"/>
    <lineage>
        <taxon>Eukaryota</taxon>
        <taxon>Fungi</taxon>
        <taxon>Dikarya</taxon>
        <taxon>Ascomycota</taxon>
        <taxon>Pezizomycotina</taxon>
        <taxon>Sordariomycetes</taxon>
        <taxon>Sordariomycetidae</taxon>
        <taxon>Magnaporthales</taxon>
        <taxon>Magnaporthaceae</taxon>
        <taxon>Gaeumannomyces</taxon>
    </lineage>
</organism>
<feature type="compositionally biased region" description="Basic and acidic residues" evidence="1">
    <location>
        <begin position="390"/>
        <end position="416"/>
    </location>
</feature>
<accession>J3NMM8</accession>
<feature type="compositionally biased region" description="Gly residues" evidence="1">
    <location>
        <begin position="734"/>
        <end position="744"/>
    </location>
</feature>
<feature type="compositionally biased region" description="Basic residues" evidence="1">
    <location>
        <begin position="361"/>
        <end position="373"/>
    </location>
</feature>
<dbReference type="STRING" id="644352.J3NMM8"/>
<evidence type="ECO:0000256" key="1">
    <source>
        <dbReference type="SAM" id="MobiDB-lite"/>
    </source>
</evidence>
<keyword evidence="5" id="KW-1185">Reference proteome</keyword>
<feature type="domain" description="T6SS Phospholipase effector Tle1-like catalytic" evidence="2">
    <location>
        <begin position="14"/>
        <end position="495"/>
    </location>
</feature>
<reference evidence="3" key="2">
    <citation type="submission" date="2010-07" db="EMBL/GenBank/DDBJ databases">
        <authorList>
            <consortium name="The Broad Institute Genome Sequencing Platform"/>
            <consortium name="Broad Institute Genome Sequencing Center for Infectious Disease"/>
            <person name="Ma L.-J."/>
            <person name="Dead R."/>
            <person name="Young S."/>
            <person name="Zeng Q."/>
            <person name="Koehrsen M."/>
            <person name="Alvarado L."/>
            <person name="Berlin A."/>
            <person name="Chapman S.B."/>
            <person name="Chen Z."/>
            <person name="Freedman E."/>
            <person name="Gellesch M."/>
            <person name="Goldberg J."/>
            <person name="Griggs A."/>
            <person name="Gujja S."/>
            <person name="Heilman E.R."/>
            <person name="Heiman D."/>
            <person name="Hepburn T."/>
            <person name="Howarth C."/>
            <person name="Jen D."/>
            <person name="Larson L."/>
            <person name="Mehta T."/>
            <person name="Neiman D."/>
            <person name="Pearson M."/>
            <person name="Roberts A."/>
            <person name="Saif S."/>
            <person name="Shea T."/>
            <person name="Shenoy N."/>
            <person name="Sisk P."/>
            <person name="Stolte C."/>
            <person name="Sykes S."/>
            <person name="Walk T."/>
            <person name="White J."/>
            <person name="Yandava C."/>
            <person name="Haas B."/>
            <person name="Nusbaum C."/>
            <person name="Birren B."/>
        </authorList>
    </citation>
    <scope>NUCLEOTIDE SEQUENCE</scope>
    <source>
        <strain evidence="3">R3-111a-1</strain>
    </source>
</reference>
<feature type="region of interest" description="Disordered" evidence="1">
    <location>
        <begin position="522"/>
        <end position="582"/>
    </location>
</feature>
<dbReference type="Proteomes" id="UP000006039">
    <property type="component" value="Unassembled WGS sequence"/>
</dbReference>
<dbReference type="VEuPathDB" id="FungiDB:GGTG_02534"/>
<feature type="compositionally biased region" description="Acidic residues" evidence="1">
    <location>
        <begin position="524"/>
        <end position="533"/>
    </location>
</feature>
<reference evidence="3" key="3">
    <citation type="submission" date="2010-09" db="EMBL/GenBank/DDBJ databases">
        <title>Annotation of Gaeumannomyces graminis var. tritici R3-111a-1.</title>
        <authorList>
            <consortium name="The Broad Institute Genome Sequencing Platform"/>
            <person name="Ma L.-J."/>
            <person name="Dead R."/>
            <person name="Young S.K."/>
            <person name="Zeng Q."/>
            <person name="Gargeya S."/>
            <person name="Fitzgerald M."/>
            <person name="Haas B."/>
            <person name="Abouelleil A."/>
            <person name="Alvarado L."/>
            <person name="Arachchi H.M."/>
            <person name="Berlin A."/>
            <person name="Brown A."/>
            <person name="Chapman S.B."/>
            <person name="Chen Z."/>
            <person name="Dunbar C."/>
            <person name="Freedman E."/>
            <person name="Gearin G."/>
            <person name="Gellesch M."/>
            <person name="Goldberg J."/>
            <person name="Griggs A."/>
            <person name="Gujja S."/>
            <person name="Heiman D."/>
            <person name="Howarth C."/>
            <person name="Larson L."/>
            <person name="Lui A."/>
            <person name="MacDonald P.J.P."/>
            <person name="Mehta T."/>
            <person name="Montmayeur A."/>
            <person name="Murphy C."/>
            <person name="Neiman D."/>
            <person name="Pearson M."/>
            <person name="Priest M."/>
            <person name="Roberts A."/>
            <person name="Saif S."/>
            <person name="Shea T."/>
            <person name="Shenoy N."/>
            <person name="Sisk P."/>
            <person name="Stolte C."/>
            <person name="Sykes S."/>
            <person name="Yandava C."/>
            <person name="Wortman J."/>
            <person name="Nusbaum C."/>
            <person name="Birren B."/>
        </authorList>
    </citation>
    <scope>NUCLEOTIDE SEQUENCE</scope>
    <source>
        <strain evidence="3">R3-111a-1</strain>
    </source>
</reference>
<reference evidence="5" key="1">
    <citation type="submission" date="2010-07" db="EMBL/GenBank/DDBJ databases">
        <title>The genome sequence of Gaeumannomyces graminis var. tritici strain R3-111a-1.</title>
        <authorList>
            <consortium name="The Broad Institute Genome Sequencing Platform"/>
            <person name="Ma L.-J."/>
            <person name="Dead R."/>
            <person name="Young S."/>
            <person name="Zeng Q."/>
            <person name="Koehrsen M."/>
            <person name="Alvarado L."/>
            <person name="Berlin A."/>
            <person name="Chapman S.B."/>
            <person name="Chen Z."/>
            <person name="Freedman E."/>
            <person name="Gellesch M."/>
            <person name="Goldberg J."/>
            <person name="Griggs A."/>
            <person name="Gujja S."/>
            <person name="Heilman E.R."/>
            <person name="Heiman D."/>
            <person name="Hepburn T."/>
            <person name="Howarth C."/>
            <person name="Jen D."/>
            <person name="Larson L."/>
            <person name="Mehta T."/>
            <person name="Neiman D."/>
            <person name="Pearson M."/>
            <person name="Roberts A."/>
            <person name="Saif S."/>
            <person name="Shea T."/>
            <person name="Shenoy N."/>
            <person name="Sisk P."/>
            <person name="Stolte C."/>
            <person name="Sykes S."/>
            <person name="Walk T."/>
            <person name="White J."/>
            <person name="Yandava C."/>
            <person name="Haas B."/>
            <person name="Nusbaum C."/>
            <person name="Birren B."/>
        </authorList>
    </citation>
    <scope>NUCLEOTIDE SEQUENCE [LARGE SCALE GENOMIC DNA]</scope>
    <source>
        <strain evidence="5">R3-111a-1</strain>
    </source>
</reference>
<sequence>MSPPGAASHGRQPRKLVLCFDGTGNKFRGDDSDSNILKIFRMLDRTASDQYHYYQPGIGTYVVSNNVSSHTSMRARFKSWMTKAKDSAIGSSFDQHVVGGYRFLMRFYSPGDEIYIFGFSRGAYIARFLAEMLDYVGLLSHGNEEMVAFAWKAFAQWQCRRGSRKKTERLYEFLKGFRETFSRPVRRIRFLGLFDTVNSVPRFETAWMERAVSKFPYTARTSAKVIRHAVSIDERRAKFRQDLIYQSRHESMERKKVAAEAKAKGHGGGGGLHNAKHMLHEFHEKYRVHHHHRRAQQTPVFVEPKPEVEGRGDRTNGGAAARASQDRGRRPSKEAVGAASGAAPPQQHAARASLDHPERYRAHRSRSKSRTTQRTRDSSAARRLGSAERGSVRDHVGHYHGGGHEHEHPHPHDRLEVPGGSQNDCDSDGDGEDGDLAHMPAASDVDDGFSSSDEDDQDIDEVWFSGGHGDVGGGWDIEPGGKSASHVPLAWMVREAIRAGLSFDMSKVVTMGCASAAECGMHVDEEEEEEEEEAVAKARQQQPPVPNIRVNSGSQPNTPGIGPLTGADSEQGDCDDEHGDRHSHGLGLGLGHLKNDVHAAFHNLICHAHTARIHDSLSWDCGMSAGSVLSWRVMEYLPFRRMDLQGDGSWKPIRWPLPCGEVRDIPDDARVHGSVIRRMRADERYRPGNLIVGGGGRGVRVAPSEKGTGNWICISGEGDPIDEIWVKVKEGEGSDGGDGNGSGKNNGNSNGHSHGVNVNGKNHQ</sequence>
<feature type="region of interest" description="Disordered" evidence="1">
    <location>
        <begin position="727"/>
        <end position="764"/>
    </location>
</feature>
<dbReference type="FunCoup" id="J3NMM8">
    <property type="interactions" value="22"/>
</dbReference>
<proteinExistence type="predicted"/>
<feature type="compositionally biased region" description="Basic and acidic residues" evidence="1">
    <location>
        <begin position="324"/>
        <end position="333"/>
    </location>
</feature>
<name>J3NMM8_GAET3</name>
<dbReference type="EMBL" id="GL385395">
    <property type="protein sequence ID" value="EJT82561.1"/>
    <property type="molecule type" value="Genomic_DNA"/>
</dbReference>
<evidence type="ECO:0000313" key="4">
    <source>
        <dbReference type="EnsemblFungi" id="EJT82561"/>
    </source>
</evidence>
<dbReference type="GeneID" id="20342992"/>
<feature type="compositionally biased region" description="Basic and acidic residues" evidence="1">
    <location>
        <begin position="304"/>
        <end position="314"/>
    </location>
</feature>
<evidence type="ECO:0000313" key="5">
    <source>
        <dbReference type="Proteomes" id="UP000006039"/>
    </source>
</evidence>